<evidence type="ECO:0000313" key="2">
    <source>
        <dbReference type="Proteomes" id="UP001296943"/>
    </source>
</evidence>
<sequence>MHRVTDVRRKIADWQEMNASYLKEMKKLITEIKGPKDFQVISYFTYSLNIFHEQERENFCLGSYHIQNLGGKPLTNPYICIKVSSDSPFDFSGKYIYKESKQKVRLTNAWERINDPMDKQEFWLKPNDKLTLEPSETLSFSNFQVKWRPNSSYTGSILGFTYGDEINEGINALNQISINGTINKEDEEDEL</sequence>
<keyword evidence="2" id="KW-1185">Reference proteome</keyword>
<protein>
    <submittedName>
        <fullName evidence="1">Uncharacterized protein</fullName>
    </submittedName>
</protein>
<dbReference type="EMBL" id="JAFBDR010000043">
    <property type="protein sequence ID" value="MBM7573685.1"/>
    <property type="molecule type" value="Genomic_DNA"/>
</dbReference>
<comment type="caution">
    <text evidence="1">The sequence shown here is derived from an EMBL/GenBank/DDBJ whole genome shotgun (WGS) entry which is preliminary data.</text>
</comment>
<name>A0ABS2N6C4_9BACI</name>
<reference evidence="1 2" key="1">
    <citation type="submission" date="2021-01" db="EMBL/GenBank/DDBJ databases">
        <title>Genomic Encyclopedia of Type Strains, Phase IV (KMG-IV): sequencing the most valuable type-strain genomes for metagenomic binning, comparative biology and taxonomic classification.</title>
        <authorList>
            <person name="Goeker M."/>
        </authorList>
    </citation>
    <scope>NUCLEOTIDE SEQUENCE [LARGE SCALE GENOMIC DNA]</scope>
    <source>
        <strain evidence="1 2">DSM 23711</strain>
    </source>
</reference>
<accession>A0ABS2N6C4</accession>
<organism evidence="1 2">
    <name type="scientific">Aquibacillus albus</name>
    <dbReference type="NCBI Taxonomy" id="1168171"/>
    <lineage>
        <taxon>Bacteria</taxon>
        <taxon>Bacillati</taxon>
        <taxon>Bacillota</taxon>
        <taxon>Bacilli</taxon>
        <taxon>Bacillales</taxon>
        <taxon>Bacillaceae</taxon>
        <taxon>Aquibacillus</taxon>
    </lineage>
</organism>
<dbReference type="Proteomes" id="UP001296943">
    <property type="component" value="Unassembled WGS sequence"/>
</dbReference>
<evidence type="ECO:0000313" key="1">
    <source>
        <dbReference type="EMBL" id="MBM7573685.1"/>
    </source>
</evidence>
<proteinExistence type="predicted"/>
<gene>
    <name evidence="1" type="ORF">JOC48_004271</name>
</gene>
<dbReference type="RefSeq" id="WP_204502317.1">
    <property type="nucleotide sequence ID" value="NZ_JAFBDR010000043.1"/>
</dbReference>